<dbReference type="InterPro" id="IPR035919">
    <property type="entry name" value="EAL_sf"/>
</dbReference>
<dbReference type="SMART" id="SM00065">
    <property type="entry name" value="GAF"/>
    <property type="match status" value="1"/>
</dbReference>
<name>A0A1H3U9H1_9BURK</name>
<dbReference type="SMART" id="SM00052">
    <property type="entry name" value="EAL"/>
    <property type="match status" value="1"/>
</dbReference>
<dbReference type="SUPFAM" id="SSF55781">
    <property type="entry name" value="GAF domain-like"/>
    <property type="match status" value="1"/>
</dbReference>
<dbReference type="PANTHER" id="PTHR33121:SF76">
    <property type="entry name" value="SIGNALING PROTEIN"/>
    <property type="match status" value="1"/>
</dbReference>
<dbReference type="RefSeq" id="WP_061289629.1">
    <property type="nucleotide sequence ID" value="NZ_CP141274.1"/>
</dbReference>
<evidence type="ECO:0000259" key="1">
    <source>
        <dbReference type="PROSITE" id="PS50883"/>
    </source>
</evidence>
<dbReference type="PANTHER" id="PTHR33121">
    <property type="entry name" value="CYCLIC DI-GMP PHOSPHODIESTERASE PDEF"/>
    <property type="match status" value="1"/>
</dbReference>
<dbReference type="InterPro" id="IPR003018">
    <property type="entry name" value="GAF"/>
</dbReference>
<dbReference type="Pfam" id="PF13185">
    <property type="entry name" value="GAF_2"/>
    <property type="match status" value="1"/>
</dbReference>
<protein>
    <submittedName>
        <fullName evidence="2">EAL domain, c-di-GMP-specific phosphodiesterase class I (Or its enzymatically inactive variant)</fullName>
    </submittedName>
</protein>
<dbReference type="InterPro" id="IPR001633">
    <property type="entry name" value="EAL_dom"/>
</dbReference>
<dbReference type="Gene3D" id="3.30.450.40">
    <property type="match status" value="1"/>
</dbReference>
<dbReference type="InterPro" id="IPR050706">
    <property type="entry name" value="Cyclic-di-GMP_PDE-like"/>
</dbReference>
<sequence>MTPRKSTFAPLSRIFAFAIELDGVDRVLSVVRRHLGMDVAFVARFREADRVLEHVDESTGGVIFRQQKIPLNEGYCQKVVNGELPQLIPDTSRLPAAQEIPETHTIPIGSHLSVPIRLDDNRLYGTLCCFSHQPNPALGEHDMSLLRAFSDLLGLHFSATSAVQHARDKAANEIRLAMQGNALRPVFQPVYTIATGRLHGFECLSRFDLEPFRPPDQWFKAAHEVGLGLELERHAIDTALGALGRLPTDWLLAVNCSPQLIQSGQLPRLLGSDQDLSRVTLEITEHAAVDDYRALADALAPLRRRGATLAVDDAGAGYSSMRHILHLQPDMIKLDMSITHDVDTDRSRRALAKGLTSFAHEIGSVVVAEGVETAEEFNALASLGVDLAQGYFFAKPMGSAQALAMGLARA</sequence>
<reference evidence="2 3" key="1">
    <citation type="submission" date="2016-10" db="EMBL/GenBank/DDBJ databases">
        <authorList>
            <person name="de Groot N.N."/>
        </authorList>
    </citation>
    <scope>NUCLEOTIDE SEQUENCE [LARGE SCALE GENOMIC DNA]</scope>
    <source>
        <strain evidence="2 3">LMG 24775</strain>
    </source>
</reference>
<proteinExistence type="predicted"/>
<dbReference type="GO" id="GO:0071111">
    <property type="term" value="F:cyclic-guanylate-specific phosphodiesterase activity"/>
    <property type="evidence" value="ECO:0007669"/>
    <property type="project" value="InterPro"/>
</dbReference>
<dbReference type="InterPro" id="IPR029016">
    <property type="entry name" value="GAF-like_dom_sf"/>
</dbReference>
<dbReference type="AlphaFoldDB" id="A0A1H3U9H1"/>
<dbReference type="EMBL" id="FNPE01000039">
    <property type="protein sequence ID" value="SDZ58455.1"/>
    <property type="molecule type" value="Genomic_DNA"/>
</dbReference>
<dbReference type="PROSITE" id="PS50883">
    <property type="entry name" value="EAL"/>
    <property type="match status" value="1"/>
</dbReference>
<accession>A0A1H3U9H1</accession>
<dbReference type="Gene3D" id="3.20.20.450">
    <property type="entry name" value="EAL domain"/>
    <property type="match status" value="1"/>
</dbReference>
<evidence type="ECO:0000313" key="2">
    <source>
        <dbReference type="EMBL" id="SDZ58455.1"/>
    </source>
</evidence>
<dbReference type="SUPFAM" id="SSF141868">
    <property type="entry name" value="EAL domain-like"/>
    <property type="match status" value="1"/>
</dbReference>
<dbReference type="GeneID" id="94691598"/>
<feature type="domain" description="EAL" evidence="1">
    <location>
        <begin position="167"/>
        <end position="410"/>
    </location>
</feature>
<dbReference type="Proteomes" id="UP000183417">
    <property type="component" value="Unassembled WGS sequence"/>
</dbReference>
<dbReference type="CDD" id="cd01948">
    <property type="entry name" value="EAL"/>
    <property type="match status" value="1"/>
</dbReference>
<gene>
    <name evidence="2" type="ORF">SAMN05421547_13916</name>
</gene>
<evidence type="ECO:0000313" key="3">
    <source>
        <dbReference type="Proteomes" id="UP000183417"/>
    </source>
</evidence>
<organism evidence="2 3">
    <name type="scientific">Delftia lacustris</name>
    <dbReference type="NCBI Taxonomy" id="558537"/>
    <lineage>
        <taxon>Bacteria</taxon>
        <taxon>Pseudomonadati</taxon>
        <taxon>Pseudomonadota</taxon>
        <taxon>Betaproteobacteria</taxon>
        <taxon>Burkholderiales</taxon>
        <taxon>Comamonadaceae</taxon>
        <taxon>Delftia</taxon>
    </lineage>
</organism>
<dbReference type="Pfam" id="PF00563">
    <property type="entry name" value="EAL"/>
    <property type="match status" value="1"/>
</dbReference>